<keyword evidence="2" id="KW-1185">Reference proteome</keyword>
<organism evidence="1 2">
    <name type="scientific">Karstenula rhodostoma CBS 690.94</name>
    <dbReference type="NCBI Taxonomy" id="1392251"/>
    <lineage>
        <taxon>Eukaryota</taxon>
        <taxon>Fungi</taxon>
        <taxon>Dikarya</taxon>
        <taxon>Ascomycota</taxon>
        <taxon>Pezizomycotina</taxon>
        <taxon>Dothideomycetes</taxon>
        <taxon>Pleosporomycetidae</taxon>
        <taxon>Pleosporales</taxon>
        <taxon>Massarineae</taxon>
        <taxon>Didymosphaeriaceae</taxon>
        <taxon>Karstenula</taxon>
    </lineage>
</organism>
<reference evidence="1" key="1">
    <citation type="journal article" date="2020" name="Stud. Mycol.">
        <title>101 Dothideomycetes genomes: a test case for predicting lifestyles and emergence of pathogens.</title>
        <authorList>
            <person name="Haridas S."/>
            <person name="Albert R."/>
            <person name="Binder M."/>
            <person name="Bloem J."/>
            <person name="Labutti K."/>
            <person name="Salamov A."/>
            <person name="Andreopoulos B."/>
            <person name="Baker S."/>
            <person name="Barry K."/>
            <person name="Bills G."/>
            <person name="Bluhm B."/>
            <person name="Cannon C."/>
            <person name="Castanera R."/>
            <person name="Culley D."/>
            <person name="Daum C."/>
            <person name="Ezra D."/>
            <person name="Gonzalez J."/>
            <person name="Henrissat B."/>
            <person name="Kuo A."/>
            <person name="Liang C."/>
            <person name="Lipzen A."/>
            <person name="Lutzoni F."/>
            <person name="Magnuson J."/>
            <person name="Mondo S."/>
            <person name="Nolan M."/>
            <person name="Ohm R."/>
            <person name="Pangilinan J."/>
            <person name="Park H.-J."/>
            <person name="Ramirez L."/>
            <person name="Alfaro M."/>
            <person name="Sun H."/>
            <person name="Tritt A."/>
            <person name="Yoshinaga Y."/>
            <person name="Zwiers L.-H."/>
            <person name="Turgeon B."/>
            <person name="Goodwin S."/>
            <person name="Spatafora J."/>
            <person name="Crous P."/>
            <person name="Grigoriev I."/>
        </authorList>
    </citation>
    <scope>NUCLEOTIDE SEQUENCE</scope>
    <source>
        <strain evidence="1">CBS 690.94</strain>
    </source>
</reference>
<dbReference type="AlphaFoldDB" id="A0A9P4PUX3"/>
<proteinExistence type="predicted"/>
<evidence type="ECO:0008006" key="3">
    <source>
        <dbReference type="Google" id="ProtNLM"/>
    </source>
</evidence>
<gene>
    <name evidence="1" type="ORF">P171DRAFT_438492</name>
</gene>
<evidence type="ECO:0000313" key="2">
    <source>
        <dbReference type="Proteomes" id="UP000799764"/>
    </source>
</evidence>
<name>A0A9P4PUX3_9PLEO</name>
<accession>A0A9P4PUX3</accession>
<evidence type="ECO:0000313" key="1">
    <source>
        <dbReference type="EMBL" id="KAF2451824.1"/>
    </source>
</evidence>
<dbReference type="EMBL" id="MU001492">
    <property type="protein sequence ID" value="KAF2451824.1"/>
    <property type="molecule type" value="Genomic_DNA"/>
</dbReference>
<comment type="caution">
    <text evidence="1">The sequence shown here is derived from an EMBL/GenBank/DDBJ whole genome shotgun (WGS) entry which is preliminary data.</text>
</comment>
<sequence length="169" mass="19833">MRKNYKVITCKYKLRECKFAHGDDGCKSVIPHIKPRPELHEKDWKEYSFMQDFAKVCETANTELIGQMFAENRDLDEMLPRRSSMAKITQIRAGVTRTTWDGVPVEKRASEVSYSTKLDHTYQTCASRKVRLRERLVELSIVRDVTTNGIQVMLDDVRRWLEKCSEKQE</sequence>
<dbReference type="Proteomes" id="UP000799764">
    <property type="component" value="Unassembled WGS sequence"/>
</dbReference>
<protein>
    <recommendedName>
        <fullName evidence="3">C3H1-type domain-containing protein</fullName>
    </recommendedName>
</protein>